<organism evidence="5 6">
    <name type="scientific">Physocladia obscura</name>
    <dbReference type="NCBI Taxonomy" id="109957"/>
    <lineage>
        <taxon>Eukaryota</taxon>
        <taxon>Fungi</taxon>
        <taxon>Fungi incertae sedis</taxon>
        <taxon>Chytridiomycota</taxon>
        <taxon>Chytridiomycota incertae sedis</taxon>
        <taxon>Chytridiomycetes</taxon>
        <taxon>Chytridiales</taxon>
        <taxon>Chytriomycetaceae</taxon>
        <taxon>Physocladia</taxon>
    </lineage>
</organism>
<dbReference type="SMART" id="SM00320">
    <property type="entry name" value="WD40"/>
    <property type="match status" value="6"/>
</dbReference>
<keyword evidence="6" id="KW-1185">Reference proteome</keyword>
<evidence type="ECO:0000313" key="6">
    <source>
        <dbReference type="Proteomes" id="UP001211907"/>
    </source>
</evidence>
<feature type="repeat" description="WD" evidence="3">
    <location>
        <begin position="987"/>
        <end position="1028"/>
    </location>
</feature>
<reference evidence="5" key="1">
    <citation type="submission" date="2020-05" db="EMBL/GenBank/DDBJ databases">
        <title>Phylogenomic resolution of chytrid fungi.</title>
        <authorList>
            <person name="Stajich J.E."/>
            <person name="Amses K."/>
            <person name="Simmons R."/>
            <person name="Seto K."/>
            <person name="Myers J."/>
            <person name="Bonds A."/>
            <person name="Quandt C.A."/>
            <person name="Barry K."/>
            <person name="Liu P."/>
            <person name="Grigoriev I."/>
            <person name="Longcore J.E."/>
            <person name="James T.Y."/>
        </authorList>
    </citation>
    <scope>NUCLEOTIDE SEQUENCE</scope>
    <source>
        <strain evidence="5">JEL0513</strain>
    </source>
</reference>
<dbReference type="InterPro" id="IPR019775">
    <property type="entry name" value="WD40_repeat_CS"/>
</dbReference>
<proteinExistence type="predicted"/>
<keyword evidence="1 3" id="KW-0853">WD repeat</keyword>
<evidence type="ECO:0000256" key="3">
    <source>
        <dbReference type="PROSITE-ProRule" id="PRU00221"/>
    </source>
</evidence>
<dbReference type="InterPro" id="IPR015943">
    <property type="entry name" value="WD40/YVTN_repeat-like_dom_sf"/>
</dbReference>
<dbReference type="PRINTS" id="PR00320">
    <property type="entry name" value="GPROTEINBRPT"/>
</dbReference>
<name>A0AAD5TF88_9FUNG</name>
<dbReference type="InterPro" id="IPR001680">
    <property type="entry name" value="WD40_rpt"/>
</dbReference>
<feature type="repeat" description="WD" evidence="3">
    <location>
        <begin position="1162"/>
        <end position="1203"/>
    </location>
</feature>
<dbReference type="InterPro" id="IPR056884">
    <property type="entry name" value="NPHP3-like_N"/>
</dbReference>
<dbReference type="PANTHER" id="PTHR19848">
    <property type="entry name" value="WD40 REPEAT PROTEIN"/>
    <property type="match status" value="1"/>
</dbReference>
<accession>A0AAD5TF88</accession>
<dbReference type="CDD" id="cd00200">
    <property type="entry name" value="WD40"/>
    <property type="match status" value="1"/>
</dbReference>
<dbReference type="Pfam" id="PF00400">
    <property type="entry name" value="WD40"/>
    <property type="match status" value="6"/>
</dbReference>
<dbReference type="PANTHER" id="PTHR19848:SF8">
    <property type="entry name" value="F-BOX AND WD REPEAT DOMAIN CONTAINING 7"/>
    <property type="match status" value="1"/>
</dbReference>
<feature type="repeat" description="WD" evidence="3">
    <location>
        <begin position="1211"/>
        <end position="1252"/>
    </location>
</feature>
<feature type="repeat" description="WD" evidence="3">
    <location>
        <begin position="1119"/>
        <end position="1161"/>
    </location>
</feature>
<dbReference type="InterPro" id="IPR036322">
    <property type="entry name" value="WD40_repeat_dom_sf"/>
</dbReference>
<evidence type="ECO:0000259" key="4">
    <source>
        <dbReference type="Pfam" id="PF24883"/>
    </source>
</evidence>
<gene>
    <name evidence="5" type="primary">WDR3</name>
    <name evidence="5" type="ORF">HK100_007959</name>
</gene>
<dbReference type="Gene3D" id="2.130.10.10">
    <property type="entry name" value="YVTN repeat-like/Quinoprotein amine dehydrogenase"/>
    <property type="match status" value="2"/>
</dbReference>
<keyword evidence="2" id="KW-0677">Repeat</keyword>
<dbReference type="Pfam" id="PF24883">
    <property type="entry name" value="NPHP3_N"/>
    <property type="match status" value="1"/>
</dbReference>
<feature type="domain" description="Nephrocystin 3-like N-terminal" evidence="4">
    <location>
        <begin position="268"/>
        <end position="438"/>
    </location>
</feature>
<dbReference type="PROSITE" id="PS00678">
    <property type="entry name" value="WD_REPEATS_1"/>
    <property type="match status" value="3"/>
</dbReference>
<dbReference type="Proteomes" id="UP001211907">
    <property type="component" value="Unassembled WGS sequence"/>
</dbReference>
<dbReference type="SUPFAM" id="SSF52540">
    <property type="entry name" value="P-loop containing nucleoside triphosphate hydrolases"/>
    <property type="match status" value="1"/>
</dbReference>
<dbReference type="PROSITE" id="PS50294">
    <property type="entry name" value="WD_REPEATS_REGION"/>
    <property type="match status" value="3"/>
</dbReference>
<feature type="repeat" description="WD" evidence="3">
    <location>
        <begin position="1084"/>
        <end position="1118"/>
    </location>
</feature>
<dbReference type="InterPro" id="IPR027417">
    <property type="entry name" value="P-loop_NTPase"/>
</dbReference>
<sequence>MSERPLTLSDYTAEEETIQAITSGDISGESRDGKNDVAVVGAKGSGARTTIAGWLGVQEVFGVVQIDDSVLQTLVTPANTGSKITAKCIVCVCDASDTRVLRKLLDVGIASSSTGLGAETSLSNNINNPPNTSIKHPVSFKNIIAVLVDAPPQVTAWAVLAAPFDLKFVHVSAPISHNDVLSISALVRSIVESQSSQYSSPTVSQRTKRLSILRPRSSMRNLRASLPPPAQLKKKKYTKSSLSLFLNPSAISTQTQLDLLYSRFNPKTRGWLFSQISDWISKSGKENSRILWVTGIEGSGKSTACAALIQDLPKQVNNILTTWVFLRQDVRANAKDAINNLIYRLAQVWPDFSAVLTTCIEALDSTSSSCLSIPRQLRLLFTAPLLKLLSIIPYPPKIVCFVDGVNDIYPAEARREFIFSLKTELNVLPASVKFVFTSPYSEEMKGEIAHFDSVENIELAGPFHRRDLNKVHRSDIMSMLVPTVISNSSLTDEVLKVLRDDTLEDGEVNDELHDAAMTLTAKSDGIFLYSRFAFEAMKMEGLRYRNVSVGSRTIEAMPNSSFPDILMGFTSYLYRADCLTDYDTSVFRSIMGALPHFQKPISINGLASFLEIPSPIVRLTILRTSRLFDNTQADTVQIAHSCISRFFTSDACCDTRFRINRHEAELDFLLRCLKFVLTELRANPLNLEDPSAWINCEIPDLDACVRDKIPEHSRYSAEYFGWHLEASLSKGGVFSKDVQNGGGASLVDWRVMHAVQDLIGVFAAEKVLAWIEALSLMGVSDLEVAVATTLKRVRAFLVALKPSSSRISKLVGFLKRSSSRLIGSSSTTRTSPTPSFNSDDFKIVLPAFIESQLPSPSAPTLNLATTMNLLTDALKLMANFSIPITSAAFHIYTTAVPFSPAASQIQMQYQKSAQRAAFAAQGTSRRIPIVVRGVGSVWSSNLITWKCGNAGVKAVCGSACGRWIVCGGLDGIVRVFDVQNGHLYRTFEAHSGEVWNVSISSDSTRVVSGAADQLVKTWLISTGECIKSIGAKTFSVNSLALTKDTPAKIVTIVDLQTTSAVSVRDSLTNEAIWNFTGHQASKRVMCVSVSADASLTVSGGEDSTIRLWDMKTGLGIKTLEGHMGAIGCVCVSADSRWIVSGGLDDWTVRVWDVATGRCWQILEGHEDSVECVAILPDGKRIVSGSRDGTLRIWEMNTSDTPSTSGLSDDSLGHNNVTIRAIKISSNGLAVATAGIDGLIKIWSTESGRLLRNVELHSIRGAETFQDGVDRVAAAQVLSEDQYEYFKFNSSASGSDFESLNEISGAFGVEADMILVPGGARVSIDRIEIRKRRSGESGGLAMVKIDGKMMMLTKVQLDAIEAQIEAVRRGATSPQYYNSDDEEDGDGGKVDEYANSSFTIEESWHIDEDGWVWDKRGDGVRRFWLASDQRGDIASYHDRIVAIATVSGQVLIVHV</sequence>
<comment type="caution">
    <text evidence="5">The sequence shown here is derived from an EMBL/GenBank/DDBJ whole genome shotgun (WGS) entry which is preliminary data.</text>
</comment>
<dbReference type="SUPFAM" id="SSF50978">
    <property type="entry name" value="WD40 repeat-like"/>
    <property type="match status" value="1"/>
</dbReference>
<dbReference type="PROSITE" id="PS50082">
    <property type="entry name" value="WD_REPEATS_2"/>
    <property type="match status" value="5"/>
</dbReference>
<evidence type="ECO:0000256" key="1">
    <source>
        <dbReference type="ARBA" id="ARBA00022574"/>
    </source>
</evidence>
<evidence type="ECO:0000256" key="2">
    <source>
        <dbReference type="ARBA" id="ARBA00022737"/>
    </source>
</evidence>
<dbReference type="EMBL" id="JADGJH010000038">
    <property type="protein sequence ID" value="KAJ3141347.1"/>
    <property type="molecule type" value="Genomic_DNA"/>
</dbReference>
<evidence type="ECO:0000313" key="5">
    <source>
        <dbReference type="EMBL" id="KAJ3141347.1"/>
    </source>
</evidence>
<protein>
    <submittedName>
        <fullName evidence="5">Dip2/Utp12 protein</fullName>
    </submittedName>
</protein>
<dbReference type="InterPro" id="IPR020472">
    <property type="entry name" value="WD40_PAC1"/>
</dbReference>